<protein>
    <submittedName>
        <fullName evidence="5">FCD domain-containing protein</fullName>
    </submittedName>
</protein>
<dbReference type="SMART" id="SM00895">
    <property type="entry name" value="FCD"/>
    <property type="match status" value="1"/>
</dbReference>
<dbReference type="SMART" id="SM00345">
    <property type="entry name" value="HTH_GNTR"/>
    <property type="match status" value="1"/>
</dbReference>
<evidence type="ECO:0000256" key="2">
    <source>
        <dbReference type="ARBA" id="ARBA00023125"/>
    </source>
</evidence>
<organism evidence="5 6">
    <name type="scientific">Alkalicoccobacillus gibsonii</name>
    <dbReference type="NCBI Taxonomy" id="79881"/>
    <lineage>
        <taxon>Bacteria</taxon>
        <taxon>Bacillati</taxon>
        <taxon>Bacillota</taxon>
        <taxon>Bacilli</taxon>
        <taxon>Bacillales</taxon>
        <taxon>Bacillaceae</taxon>
        <taxon>Alkalicoccobacillus</taxon>
    </lineage>
</organism>
<evidence type="ECO:0000313" key="6">
    <source>
        <dbReference type="Proteomes" id="UP001418796"/>
    </source>
</evidence>
<dbReference type="InterPro" id="IPR036390">
    <property type="entry name" value="WH_DNA-bd_sf"/>
</dbReference>
<dbReference type="SUPFAM" id="SSF48008">
    <property type="entry name" value="GntR ligand-binding domain-like"/>
    <property type="match status" value="1"/>
</dbReference>
<dbReference type="InterPro" id="IPR008920">
    <property type="entry name" value="TF_FadR/GntR_C"/>
</dbReference>
<gene>
    <name evidence="5" type="ORF">MKY91_08985</name>
</gene>
<feature type="domain" description="HTH gntR-type" evidence="4">
    <location>
        <begin position="1"/>
        <end position="69"/>
    </location>
</feature>
<dbReference type="PROSITE" id="PS50949">
    <property type="entry name" value="HTH_GNTR"/>
    <property type="match status" value="1"/>
</dbReference>
<dbReference type="RefSeq" id="WP_343130229.1">
    <property type="nucleotide sequence ID" value="NZ_JBCITK010000001.1"/>
</dbReference>
<dbReference type="Gene3D" id="1.10.10.10">
    <property type="entry name" value="Winged helix-like DNA-binding domain superfamily/Winged helix DNA-binding domain"/>
    <property type="match status" value="1"/>
</dbReference>
<dbReference type="Pfam" id="PF07729">
    <property type="entry name" value="FCD"/>
    <property type="match status" value="1"/>
</dbReference>
<name>A0ABU9VJ73_9BACI</name>
<dbReference type="InterPro" id="IPR011711">
    <property type="entry name" value="GntR_C"/>
</dbReference>
<dbReference type="Proteomes" id="UP001418796">
    <property type="component" value="Unassembled WGS sequence"/>
</dbReference>
<dbReference type="PANTHER" id="PTHR43537">
    <property type="entry name" value="TRANSCRIPTIONAL REGULATOR, GNTR FAMILY"/>
    <property type="match status" value="1"/>
</dbReference>
<dbReference type="SUPFAM" id="SSF46785">
    <property type="entry name" value="Winged helix' DNA-binding domain"/>
    <property type="match status" value="1"/>
</dbReference>
<dbReference type="Gene3D" id="1.20.120.530">
    <property type="entry name" value="GntR ligand-binding domain-like"/>
    <property type="match status" value="1"/>
</dbReference>
<proteinExistence type="predicted"/>
<dbReference type="PRINTS" id="PR00035">
    <property type="entry name" value="HTHGNTR"/>
</dbReference>
<keyword evidence="3" id="KW-0804">Transcription</keyword>
<dbReference type="Pfam" id="PF00392">
    <property type="entry name" value="GntR"/>
    <property type="match status" value="1"/>
</dbReference>
<dbReference type="PANTHER" id="PTHR43537:SF5">
    <property type="entry name" value="UXU OPERON TRANSCRIPTIONAL REGULATOR"/>
    <property type="match status" value="1"/>
</dbReference>
<comment type="caution">
    <text evidence="5">The sequence shown here is derived from an EMBL/GenBank/DDBJ whole genome shotgun (WGS) entry which is preliminary data.</text>
</comment>
<evidence type="ECO:0000256" key="3">
    <source>
        <dbReference type="ARBA" id="ARBA00023163"/>
    </source>
</evidence>
<accession>A0ABU9VJ73</accession>
<reference evidence="5 6" key="1">
    <citation type="submission" date="2024-03" db="EMBL/GenBank/DDBJ databases">
        <title>Bacilli Hybrid Assemblies.</title>
        <authorList>
            <person name="Kovac J."/>
        </authorList>
    </citation>
    <scope>NUCLEOTIDE SEQUENCE [LARGE SCALE GENOMIC DNA]</scope>
    <source>
        <strain evidence="5 6">FSL R7-0666</strain>
    </source>
</reference>
<dbReference type="InterPro" id="IPR036388">
    <property type="entry name" value="WH-like_DNA-bd_sf"/>
</dbReference>
<sequence length="231" mass="26515">MSDFIYEQLEEAIILKEFLSNEQLPSERELSTLFNCSRLALREALAALEQQGLIEKRLGAKGGTFVLPTTKRSNHRSSSDIESSWEDLMDIFEYRSIIEPEAARLAALRISDEELDSLQLILDQSQHQLIEREEFRSLDVKFHLLLGRASGNPYLENAIRKIRTRINPALDLMPYSNEVKTKTITDHKYLLAALHERNASLTKDMMFNHIHGSTEAISNQFLKHSITNDET</sequence>
<evidence type="ECO:0000313" key="5">
    <source>
        <dbReference type="EMBL" id="MEN0643278.1"/>
    </source>
</evidence>
<keyword evidence="2" id="KW-0238">DNA-binding</keyword>
<evidence type="ECO:0000259" key="4">
    <source>
        <dbReference type="PROSITE" id="PS50949"/>
    </source>
</evidence>
<evidence type="ECO:0000256" key="1">
    <source>
        <dbReference type="ARBA" id="ARBA00023015"/>
    </source>
</evidence>
<keyword evidence="1" id="KW-0805">Transcription regulation</keyword>
<dbReference type="EMBL" id="JBCITK010000001">
    <property type="protein sequence ID" value="MEN0643278.1"/>
    <property type="molecule type" value="Genomic_DNA"/>
</dbReference>
<keyword evidence="6" id="KW-1185">Reference proteome</keyword>
<dbReference type="InterPro" id="IPR000524">
    <property type="entry name" value="Tscrpt_reg_HTH_GntR"/>
</dbReference>